<evidence type="ECO:0000313" key="2">
    <source>
        <dbReference type="EMBL" id="QAV57607.1"/>
    </source>
</evidence>
<evidence type="ECO:0000313" key="3">
    <source>
        <dbReference type="Proteomes" id="UP001403385"/>
    </source>
</evidence>
<protein>
    <submittedName>
        <fullName evidence="2">MarA</fullName>
    </submittedName>
</protein>
<name>A0A494WDD2_9BACT</name>
<dbReference type="EMBL" id="MH566999">
    <property type="protein sequence ID" value="QAV57607.1"/>
    <property type="molecule type" value="Genomic_DNA"/>
</dbReference>
<sequence length="136" mass="15322">MSELVTSTTLLDETYVEIFIDSENKVIVARWKGFLKSDQMEKGMNTLINNISKKGITKHLSDHTELKVLSSDLQKRLVEDGLPAFERVGITKLAVKTADDIFAVATVEKVNNTTQIGKMTIKSFNTDQQCLDWLNE</sequence>
<dbReference type="Proteomes" id="UP001403385">
    <property type="component" value="Unassembled WGS sequence"/>
</dbReference>
<dbReference type="AlphaFoldDB" id="A0A494WDD2"/>
<keyword evidence="3" id="KW-1185">Reference proteome</keyword>
<accession>A0A494WDD2</accession>
<organism evidence="2">
    <name type="scientific">Rapidithrix thailandica</name>
    <dbReference type="NCBI Taxonomy" id="413964"/>
    <lineage>
        <taxon>Bacteria</taxon>
        <taxon>Pseudomonadati</taxon>
        <taxon>Bacteroidota</taxon>
        <taxon>Cytophagia</taxon>
        <taxon>Cytophagales</taxon>
        <taxon>Flammeovirgaceae</taxon>
        <taxon>Rapidithrix</taxon>
    </lineage>
</organism>
<reference evidence="2" key="1">
    <citation type="journal article" date="2019" name="ACS Chem. Biol.">
        <title>Biosynthetic basis for structural diversity of aminophenylpyrrole-derived alkaloids.</title>
        <authorList>
            <person name="Linares-Otoya L."/>
            <person name="Liu Y."/>
            <person name="Linares-Otoya V."/>
            <person name="Armas-Mantilla L."/>
            <person name="Cruesemann M."/>
            <person name="Ganoza-Yupanqui M.L."/>
            <person name="Campos-Florian J."/>
            <person name="Koenig G.M."/>
            <person name="Schaberle T.F."/>
        </authorList>
    </citation>
    <scope>NUCLEOTIDE SEQUENCE</scope>
    <source>
        <strain evidence="2">S80</strain>
    </source>
</reference>
<dbReference type="EMBL" id="JBDKWZ010000003">
    <property type="protein sequence ID" value="MEN7547755.1"/>
    <property type="molecule type" value="Genomic_DNA"/>
</dbReference>
<gene>
    <name evidence="1" type="ORF">AAG747_07540</name>
</gene>
<evidence type="ECO:0000313" key="1">
    <source>
        <dbReference type="EMBL" id="MEN7547755.1"/>
    </source>
</evidence>
<dbReference type="RefSeq" id="WP_346820540.1">
    <property type="nucleotide sequence ID" value="NZ_JBDKWZ010000003.1"/>
</dbReference>
<reference evidence="1 3" key="2">
    <citation type="submission" date="2024-04" db="EMBL/GenBank/DDBJ databases">
        <title>Novel genus in family Flammeovirgaceae.</title>
        <authorList>
            <person name="Nguyen T.H."/>
            <person name="Vuong T.Q."/>
            <person name="Le H."/>
            <person name="Kim S.-G."/>
        </authorList>
    </citation>
    <scope>NUCLEOTIDE SEQUENCE [LARGE SCALE GENOMIC DNA]</scope>
    <source>
        <strain evidence="1 3">JCM 23209</strain>
    </source>
</reference>
<proteinExistence type="predicted"/>